<dbReference type="InterPro" id="IPR004244">
    <property type="entry name" value="Transposase_22"/>
</dbReference>
<dbReference type="Gene3D" id="3.30.70.1820">
    <property type="entry name" value="L1 transposable element, RRM domain"/>
    <property type="match status" value="1"/>
</dbReference>
<keyword evidence="1" id="KW-0175">Coiled coil</keyword>
<organism evidence="2 3">
    <name type="scientific">Conger conger</name>
    <name type="common">Conger eel</name>
    <name type="synonym">Muraena conger</name>
    <dbReference type="NCBI Taxonomy" id="82655"/>
    <lineage>
        <taxon>Eukaryota</taxon>
        <taxon>Metazoa</taxon>
        <taxon>Chordata</taxon>
        <taxon>Craniata</taxon>
        <taxon>Vertebrata</taxon>
        <taxon>Euteleostomi</taxon>
        <taxon>Actinopterygii</taxon>
        <taxon>Neopterygii</taxon>
        <taxon>Teleostei</taxon>
        <taxon>Anguilliformes</taxon>
        <taxon>Congridae</taxon>
        <taxon>Conger</taxon>
    </lineage>
</organism>
<comment type="caution">
    <text evidence="2">The sequence shown here is derived from an EMBL/GenBank/DDBJ whole genome shotgun (WGS) entry which is preliminary data.</text>
</comment>
<dbReference type="PANTHER" id="PTHR11505">
    <property type="entry name" value="L1 TRANSPOSABLE ELEMENT-RELATED"/>
    <property type="match status" value="1"/>
</dbReference>
<dbReference type="Gene3D" id="1.20.5.340">
    <property type="match status" value="1"/>
</dbReference>
<protein>
    <submittedName>
        <fullName evidence="2">Uncharacterized protein</fullName>
    </submittedName>
</protein>
<accession>A0A9Q1HY26</accession>
<reference evidence="2" key="1">
    <citation type="journal article" date="2023" name="Science">
        <title>Genome structures resolve the early diversification of teleost fishes.</title>
        <authorList>
            <person name="Parey E."/>
            <person name="Louis A."/>
            <person name="Montfort J."/>
            <person name="Bouchez O."/>
            <person name="Roques C."/>
            <person name="Iampietro C."/>
            <person name="Lluch J."/>
            <person name="Castinel A."/>
            <person name="Donnadieu C."/>
            <person name="Desvignes T."/>
            <person name="Floi Bucao C."/>
            <person name="Jouanno E."/>
            <person name="Wen M."/>
            <person name="Mejri S."/>
            <person name="Dirks R."/>
            <person name="Jansen H."/>
            <person name="Henkel C."/>
            <person name="Chen W.J."/>
            <person name="Zahm M."/>
            <person name="Cabau C."/>
            <person name="Klopp C."/>
            <person name="Thompson A.W."/>
            <person name="Robinson-Rechavi M."/>
            <person name="Braasch I."/>
            <person name="Lecointre G."/>
            <person name="Bobe J."/>
            <person name="Postlethwait J.H."/>
            <person name="Berthelot C."/>
            <person name="Roest Crollius H."/>
            <person name="Guiguen Y."/>
        </authorList>
    </citation>
    <scope>NUCLEOTIDE SEQUENCE</scope>
    <source>
        <strain evidence="2">Concon-B</strain>
    </source>
</reference>
<sequence length="276" mass="31682">MDQMDQNPISLQTILEGIHQMKIEMISHMDLKHDTIKASLNKIEGSLATLGEHVDELEQRVGSNEDNLQDLTQRTKQLEKNNAHLKERAEDAENRSRASNLRFISVPDKSEGKDILGLKLLIPQLLGEANFPTPDERCHRSPTFLKQNSRAGPRPILVKFLHFQEKLKIMKLSRGKKELVYNGTRVHIYPDFSAGLVQKRRQFDPLKKRLRDLDCTYAMIFPCTLKVVRDACKCNGHASMCNPINRKCYCTTKGIKRDHYNFTPLEWNDQCAGARS</sequence>
<proteinExistence type="predicted"/>
<gene>
    <name evidence="2" type="ORF">COCON_G00120470</name>
</gene>
<dbReference type="SUPFAM" id="SSF57997">
    <property type="entry name" value="Tropomyosin"/>
    <property type="match status" value="1"/>
</dbReference>
<feature type="coiled-coil region" evidence="1">
    <location>
        <begin position="40"/>
        <end position="102"/>
    </location>
</feature>
<evidence type="ECO:0000256" key="1">
    <source>
        <dbReference type="SAM" id="Coils"/>
    </source>
</evidence>
<dbReference type="AlphaFoldDB" id="A0A9Q1HY26"/>
<dbReference type="Proteomes" id="UP001152803">
    <property type="component" value="Unassembled WGS sequence"/>
</dbReference>
<dbReference type="OrthoDB" id="10059413at2759"/>
<dbReference type="EMBL" id="JAFJMO010000008">
    <property type="protein sequence ID" value="KAJ8269440.1"/>
    <property type="molecule type" value="Genomic_DNA"/>
</dbReference>
<keyword evidence="3" id="KW-1185">Reference proteome</keyword>
<evidence type="ECO:0000313" key="3">
    <source>
        <dbReference type="Proteomes" id="UP001152803"/>
    </source>
</evidence>
<evidence type="ECO:0000313" key="2">
    <source>
        <dbReference type="EMBL" id="KAJ8269440.1"/>
    </source>
</evidence>
<name>A0A9Q1HY26_CONCO</name>